<accession>A0A0F9UHZ0</accession>
<evidence type="ECO:0000256" key="2">
    <source>
        <dbReference type="ARBA" id="ARBA00013194"/>
    </source>
</evidence>
<comment type="caution">
    <text evidence="7">The sequence shown here is derived from an EMBL/GenBank/DDBJ whole genome shotgun (WGS) entry which is preliminary data.</text>
</comment>
<dbReference type="PROSITE" id="PS50198">
    <property type="entry name" value="PPIC_PPIASE_2"/>
    <property type="match status" value="1"/>
</dbReference>
<dbReference type="PANTHER" id="PTHR47245:SF1">
    <property type="entry name" value="FOLDASE PROTEIN PRSA"/>
    <property type="match status" value="1"/>
</dbReference>
<keyword evidence="4" id="KW-0697">Rotamase</keyword>
<evidence type="ECO:0000313" key="7">
    <source>
        <dbReference type="EMBL" id="KKN92835.1"/>
    </source>
</evidence>
<feature type="domain" description="PpiC" evidence="6">
    <location>
        <begin position="176"/>
        <end position="268"/>
    </location>
</feature>
<dbReference type="Gene3D" id="1.10.4030.10">
    <property type="entry name" value="Porin chaperone SurA, peptide-binding domain"/>
    <property type="match status" value="1"/>
</dbReference>
<dbReference type="EC" id="5.2.1.8" evidence="2"/>
<dbReference type="PANTHER" id="PTHR47245">
    <property type="entry name" value="PEPTIDYLPROLYL ISOMERASE"/>
    <property type="match status" value="1"/>
</dbReference>
<sequence length="327" mass="36778">MKILAMMFLAAAVCISAIACEPNEPLWPNNGAQQPTPPEPAPTVTQAEPVMAYVNGKAIYMREINRVLVTNFGLPIAQQLITDELLAQQAKREGIEVTRKDVENENDRALATVAPERITDPAQREAVLKQLLKQKGITRERWRAAMRRGATLRKLAIKQVQITEADLHDEYERQFGRRVQVRHIEVESLAAAQQILQNTQDGRAFVELVREYSLNSSRMNDGLLPPLNLKTVDVPPAIREAAVALETVGETSQPIRVGKHYHLLQLVKAYEPEEADFNVVKNDLRRAAREFQIRTIAKMILADLKRNAKIEIVDPILRRQVDPAGAQ</sequence>
<dbReference type="SUPFAM" id="SSF109998">
    <property type="entry name" value="Triger factor/SurA peptide-binding domain-like"/>
    <property type="match status" value="1"/>
</dbReference>
<dbReference type="InterPro" id="IPR000297">
    <property type="entry name" value="PPIase_PpiC"/>
</dbReference>
<gene>
    <name evidence="7" type="ORF">LCGC14_0203630</name>
</gene>
<reference evidence="7" key="1">
    <citation type="journal article" date="2015" name="Nature">
        <title>Complex archaea that bridge the gap between prokaryotes and eukaryotes.</title>
        <authorList>
            <person name="Spang A."/>
            <person name="Saw J.H."/>
            <person name="Jorgensen S.L."/>
            <person name="Zaremba-Niedzwiedzka K."/>
            <person name="Martijn J."/>
            <person name="Lind A.E."/>
            <person name="van Eijk R."/>
            <person name="Schleper C."/>
            <person name="Guy L."/>
            <person name="Ettema T.J."/>
        </authorList>
    </citation>
    <scope>NUCLEOTIDE SEQUENCE</scope>
</reference>
<evidence type="ECO:0000259" key="6">
    <source>
        <dbReference type="PROSITE" id="PS50198"/>
    </source>
</evidence>
<comment type="catalytic activity">
    <reaction evidence="1">
        <text>[protein]-peptidylproline (omega=180) = [protein]-peptidylproline (omega=0)</text>
        <dbReference type="Rhea" id="RHEA:16237"/>
        <dbReference type="Rhea" id="RHEA-COMP:10747"/>
        <dbReference type="Rhea" id="RHEA-COMP:10748"/>
        <dbReference type="ChEBI" id="CHEBI:83833"/>
        <dbReference type="ChEBI" id="CHEBI:83834"/>
        <dbReference type="EC" id="5.2.1.8"/>
    </reaction>
</comment>
<evidence type="ECO:0000256" key="3">
    <source>
        <dbReference type="ARBA" id="ARBA00022729"/>
    </source>
</evidence>
<protein>
    <recommendedName>
        <fullName evidence="2">peptidylprolyl isomerase</fullName>
        <ecNumber evidence="2">5.2.1.8</ecNumber>
    </recommendedName>
</protein>
<dbReference type="SUPFAM" id="SSF54534">
    <property type="entry name" value="FKBP-like"/>
    <property type="match status" value="1"/>
</dbReference>
<dbReference type="GO" id="GO:0003755">
    <property type="term" value="F:peptidyl-prolyl cis-trans isomerase activity"/>
    <property type="evidence" value="ECO:0007669"/>
    <property type="project" value="UniProtKB-KW"/>
</dbReference>
<dbReference type="InterPro" id="IPR050245">
    <property type="entry name" value="PrsA_foldase"/>
</dbReference>
<evidence type="ECO:0000256" key="4">
    <source>
        <dbReference type="ARBA" id="ARBA00023110"/>
    </source>
</evidence>
<dbReference type="AlphaFoldDB" id="A0A0F9UHZ0"/>
<dbReference type="EMBL" id="LAZR01000091">
    <property type="protein sequence ID" value="KKN92835.1"/>
    <property type="molecule type" value="Genomic_DNA"/>
</dbReference>
<organism evidence="7">
    <name type="scientific">marine sediment metagenome</name>
    <dbReference type="NCBI Taxonomy" id="412755"/>
    <lineage>
        <taxon>unclassified sequences</taxon>
        <taxon>metagenomes</taxon>
        <taxon>ecological metagenomes</taxon>
    </lineage>
</organism>
<dbReference type="PROSITE" id="PS51257">
    <property type="entry name" value="PROKAR_LIPOPROTEIN"/>
    <property type="match status" value="1"/>
</dbReference>
<evidence type="ECO:0000256" key="5">
    <source>
        <dbReference type="ARBA" id="ARBA00023235"/>
    </source>
</evidence>
<keyword evidence="5" id="KW-0413">Isomerase</keyword>
<dbReference type="InterPro" id="IPR027304">
    <property type="entry name" value="Trigger_fact/SurA_dom_sf"/>
</dbReference>
<dbReference type="InterPro" id="IPR046357">
    <property type="entry name" value="PPIase_dom_sf"/>
</dbReference>
<evidence type="ECO:0000256" key="1">
    <source>
        <dbReference type="ARBA" id="ARBA00000971"/>
    </source>
</evidence>
<name>A0A0F9UHZ0_9ZZZZ</name>
<keyword evidence="3" id="KW-0732">Signal</keyword>
<dbReference type="Pfam" id="PF00639">
    <property type="entry name" value="Rotamase"/>
    <property type="match status" value="1"/>
</dbReference>
<dbReference type="Gene3D" id="3.10.50.40">
    <property type="match status" value="1"/>
</dbReference>
<proteinExistence type="predicted"/>